<dbReference type="InterPro" id="IPR002048">
    <property type="entry name" value="EF_hand_dom"/>
</dbReference>
<dbReference type="InterPro" id="IPR018247">
    <property type="entry name" value="EF_Hand_1_Ca_BS"/>
</dbReference>
<evidence type="ECO:0000256" key="4">
    <source>
        <dbReference type="SAM" id="MobiDB-lite"/>
    </source>
</evidence>
<keyword evidence="2" id="KW-0677">Repeat</keyword>
<dbReference type="SMART" id="SM00054">
    <property type="entry name" value="EFh"/>
    <property type="match status" value="4"/>
</dbReference>
<evidence type="ECO:0000256" key="1">
    <source>
        <dbReference type="ARBA" id="ARBA00022723"/>
    </source>
</evidence>
<dbReference type="InterPro" id="IPR011992">
    <property type="entry name" value="EF-hand-dom_pair"/>
</dbReference>
<evidence type="ECO:0000259" key="5">
    <source>
        <dbReference type="PROSITE" id="PS50222"/>
    </source>
</evidence>
<dbReference type="RefSeq" id="XP_039135595.1">
    <property type="nucleotide sequence ID" value="XM_039279661.1"/>
</dbReference>
<dbReference type="PROSITE" id="PS00018">
    <property type="entry name" value="EF_HAND_1"/>
    <property type="match status" value="3"/>
</dbReference>
<feature type="region of interest" description="Disordered" evidence="4">
    <location>
        <begin position="1"/>
        <end position="34"/>
    </location>
</feature>
<dbReference type="GO" id="GO:0005509">
    <property type="term" value="F:calcium ion binding"/>
    <property type="evidence" value="ECO:0007669"/>
    <property type="project" value="InterPro"/>
</dbReference>
<name>A0AB40C6Z8_DIOCR</name>
<feature type="domain" description="EF-hand" evidence="5">
    <location>
        <begin position="32"/>
        <end position="67"/>
    </location>
</feature>
<protein>
    <submittedName>
        <fullName evidence="7">Probable calcium-binding protein CML10</fullName>
    </submittedName>
</protein>
<dbReference type="CDD" id="cd00051">
    <property type="entry name" value="EFh"/>
    <property type="match status" value="2"/>
</dbReference>
<accession>A0AB40C6Z8</accession>
<organism evidence="6 7">
    <name type="scientific">Dioscorea cayennensis subsp. rotundata</name>
    <name type="common">White Guinea yam</name>
    <name type="synonym">Dioscorea rotundata</name>
    <dbReference type="NCBI Taxonomy" id="55577"/>
    <lineage>
        <taxon>Eukaryota</taxon>
        <taxon>Viridiplantae</taxon>
        <taxon>Streptophyta</taxon>
        <taxon>Embryophyta</taxon>
        <taxon>Tracheophyta</taxon>
        <taxon>Spermatophyta</taxon>
        <taxon>Magnoliopsida</taxon>
        <taxon>Liliopsida</taxon>
        <taxon>Dioscoreales</taxon>
        <taxon>Dioscoreaceae</taxon>
        <taxon>Dioscorea</taxon>
    </lineage>
</organism>
<evidence type="ECO:0000313" key="7">
    <source>
        <dbReference type="RefSeq" id="XP_039135595.1"/>
    </source>
</evidence>
<evidence type="ECO:0000256" key="2">
    <source>
        <dbReference type="ARBA" id="ARBA00022737"/>
    </source>
</evidence>
<dbReference type="SUPFAM" id="SSF47473">
    <property type="entry name" value="EF-hand"/>
    <property type="match status" value="1"/>
</dbReference>
<feature type="domain" description="EF-hand" evidence="5">
    <location>
        <begin position="103"/>
        <end position="138"/>
    </location>
</feature>
<dbReference type="Gene3D" id="1.10.238.10">
    <property type="entry name" value="EF-hand"/>
    <property type="match status" value="2"/>
</dbReference>
<evidence type="ECO:0000313" key="6">
    <source>
        <dbReference type="Proteomes" id="UP001515500"/>
    </source>
</evidence>
<proteinExistence type="predicted"/>
<reference evidence="7" key="1">
    <citation type="submission" date="2025-08" db="UniProtKB">
        <authorList>
            <consortium name="RefSeq"/>
        </authorList>
    </citation>
    <scope>IDENTIFICATION</scope>
</reference>
<feature type="compositionally biased region" description="Low complexity" evidence="4">
    <location>
        <begin position="16"/>
        <end position="28"/>
    </location>
</feature>
<keyword evidence="1" id="KW-0479">Metal-binding</keyword>
<dbReference type="FunFam" id="1.10.238.10:FF:000001">
    <property type="entry name" value="Calmodulin 1"/>
    <property type="match status" value="1"/>
</dbReference>
<feature type="domain" description="EF-hand" evidence="5">
    <location>
        <begin position="68"/>
        <end position="102"/>
    </location>
</feature>
<dbReference type="Pfam" id="PF13499">
    <property type="entry name" value="EF-hand_7"/>
    <property type="match status" value="2"/>
</dbReference>
<dbReference type="Proteomes" id="UP001515500">
    <property type="component" value="Chromosome 12"/>
</dbReference>
<evidence type="ECO:0000256" key="3">
    <source>
        <dbReference type="ARBA" id="ARBA00022837"/>
    </source>
</evidence>
<dbReference type="PANTHER" id="PTHR10891">
    <property type="entry name" value="EF-HAND CALCIUM-BINDING DOMAIN CONTAINING PROTEIN"/>
    <property type="match status" value="1"/>
</dbReference>
<dbReference type="PROSITE" id="PS50222">
    <property type="entry name" value="EF_HAND_2"/>
    <property type="match status" value="4"/>
</dbReference>
<feature type="domain" description="EF-hand" evidence="5">
    <location>
        <begin position="139"/>
        <end position="174"/>
    </location>
</feature>
<sequence>MGIIRSLLRHRRSSKSKAASPSSPSSPSTNRPAGSDLELVFRKFDSNGDGQISTPELANILESLGQKASEEELSRMMAVADADGDGFISLNEFLDLMAADDASALEDLRHAFAVFDTDRSGSISAEELATVLRSLGEGASVAQCRRMIDSVDRDGDGMVSFEEFRIMMTSRSASLTASHKI</sequence>
<keyword evidence="3" id="KW-0106">Calcium</keyword>
<dbReference type="InterPro" id="IPR039647">
    <property type="entry name" value="EF_hand_pair_protein_CML-like"/>
</dbReference>
<keyword evidence="6" id="KW-1185">Reference proteome</keyword>
<dbReference type="AlphaFoldDB" id="A0AB40C6Z8"/>
<dbReference type="GeneID" id="120273023"/>
<gene>
    <name evidence="7" type="primary">LOC120273023</name>
</gene>